<feature type="compositionally biased region" description="Basic and acidic residues" evidence="1">
    <location>
        <begin position="937"/>
        <end position="947"/>
    </location>
</feature>
<feature type="region of interest" description="Disordered" evidence="1">
    <location>
        <begin position="321"/>
        <end position="342"/>
    </location>
</feature>
<feature type="compositionally biased region" description="Basic and acidic residues" evidence="1">
    <location>
        <begin position="802"/>
        <end position="826"/>
    </location>
</feature>
<feature type="region of interest" description="Disordered" evidence="1">
    <location>
        <begin position="998"/>
        <end position="1018"/>
    </location>
</feature>
<accession>A0ABD2FSQ8</accession>
<dbReference type="Pfam" id="PF15485">
    <property type="entry name" value="DUF4643"/>
    <property type="match status" value="1"/>
</dbReference>
<comment type="caution">
    <text evidence="2">The sequence shown here is derived from an EMBL/GenBank/DDBJ whole genome shotgun (WGS) entry which is preliminary data.</text>
</comment>
<evidence type="ECO:0008006" key="4">
    <source>
        <dbReference type="Google" id="ProtNLM"/>
    </source>
</evidence>
<feature type="compositionally biased region" description="Basic and acidic residues" evidence="1">
    <location>
        <begin position="999"/>
        <end position="1010"/>
    </location>
</feature>
<keyword evidence="3" id="KW-1185">Reference proteome</keyword>
<evidence type="ECO:0000313" key="3">
    <source>
        <dbReference type="Proteomes" id="UP001619887"/>
    </source>
</evidence>
<protein>
    <recommendedName>
        <fullName evidence="4">Proline rich 33</fullName>
    </recommendedName>
</protein>
<evidence type="ECO:0000256" key="1">
    <source>
        <dbReference type="SAM" id="MobiDB-lite"/>
    </source>
</evidence>
<evidence type="ECO:0000313" key="2">
    <source>
        <dbReference type="EMBL" id="KAL3044413.1"/>
    </source>
</evidence>
<dbReference type="AlphaFoldDB" id="A0ABD2FSQ8"/>
<organism evidence="2 3">
    <name type="scientific">Pagothenia borchgrevinki</name>
    <name type="common">Bald rockcod</name>
    <name type="synonym">Trematomus borchgrevinki</name>
    <dbReference type="NCBI Taxonomy" id="8213"/>
    <lineage>
        <taxon>Eukaryota</taxon>
        <taxon>Metazoa</taxon>
        <taxon>Chordata</taxon>
        <taxon>Craniata</taxon>
        <taxon>Vertebrata</taxon>
        <taxon>Euteleostomi</taxon>
        <taxon>Actinopterygii</taxon>
        <taxon>Neopterygii</taxon>
        <taxon>Teleostei</taxon>
        <taxon>Neoteleostei</taxon>
        <taxon>Acanthomorphata</taxon>
        <taxon>Eupercaria</taxon>
        <taxon>Perciformes</taxon>
        <taxon>Notothenioidei</taxon>
        <taxon>Nototheniidae</taxon>
        <taxon>Pagothenia</taxon>
    </lineage>
</organism>
<gene>
    <name evidence="2" type="ORF">OYC64_012826</name>
</gene>
<dbReference type="EMBL" id="JBIYXZ010002087">
    <property type="protein sequence ID" value="KAL3044413.1"/>
    <property type="molecule type" value="Genomic_DNA"/>
</dbReference>
<feature type="compositionally biased region" description="Polar residues" evidence="1">
    <location>
        <begin position="52"/>
        <end position="64"/>
    </location>
</feature>
<reference evidence="2 3" key="2">
    <citation type="journal article" date="2024" name="G3 (Bethesda)">
        <title>The genome of the cryopelagic Antarctic bald notothen, Trematomus borchgrevinki.</title>
        <authorList>
            <person name="Rayamajhi N."/>
            <person name="Rivera-Colon A.G."/>
            <person name="Minhas B.F."/>
            <person name="Cheng C.C."/>
            <person name="Catchen J.M."/>
        </authorList>
    </citation>
    <scope>NUCLEOTIDE SEQUENCE [LARGE SCALE GENOMIC DNA]</scope>
    <source>
        <strain evidence="2">AGRC-2024</strain>
    </source>
</reference>
<dbReference type="InterPro" id="IPR028004">
    <property type="entry name" value="DUF4643"/>
</dbReference>
<feature type="compositionally biased region" description="Basic and acidic residues" evidence="1">
    <location>
        <begin position="648"/>
        <end position="660"/>
    </location>
</feature>
<feature type="compositionally biased region" description="Low complexity" evidence="1">
    <location>
        <begin position="421"/>
        <end position="432"/>
    </location>
</feature>
<feature type="region of interest" description="Disordered" evidence="1">
    <location>
        <begin position="636"/>
        <end position="660"/>
    </location>
</feature>
<feature type="compositionally biased region" description="Basic and acidic residues" evidence="1">
    <location>
        <begin position="871"/>
        <end position="909"/>
    </location>
</feature>
<feature type="region of interest" description="Disordered" evidence="1">
    <location>
        <begin position="701"/>
        <end position="827"/>
    </location>
</feature>
<name>A0ABD2FSQ8_PAGBO</name>
<feature type="compositionally biased region" description="Basic and acidic residues" evidence="1">
    <location>
        <begin position="744"/>
        <end position="793"/>
    </location>
</feature>
<feature type="region of interest" description="Disordered" evidence="1">
    <location>
        <begin position="937"/>
        <end position="956"/>
    </location>
</feature>
<feature type="compositionally biased region" description="Basic residues" evidence="1">
    <location>
        <begin position="35"/>
        <end position="45"/>
    </location>
</feature>
<feature type="region of interest" description="Disordered" evidence="1">
    <location>
        <begin position="1"/>
        <end position="89"/>
    </location>
</feature>
<feature type="region of interest" description="Disordered" evidence="1">
    <location>
        <begin position="413"/>
        <end position="439"/>
    </location>
</feature>
<sequence>MAVAYGAVSNPGLLYQQYPPPLLPKPGKDNVRLQKLLKRSAKKKASAQASQPATVFRSNLSPVNEASPDLEHSDHSTPPKTPETPFSLFNVQEPPRFTVRPLYRHVASPYPHRAAYGRPGRFSPQTVASPLYSYPQNTTTVSSYSASTNVSEVSTATWQVAEPAVPTISLLPASFTPEATVPAAEIRKPAFSTFADNNAGLRPFATGGMRQAKSPTPYQAMGGQALIRPLTVLIPMAKCRSPRPTFKATEPSRSPKPMFDVPKIRMYTASTSYYESTRTTPVYDTAALTAIGSTAPQSKAPAETMQDLTPVFEVRRGTTLTALPPLLGPDPQRKTPTSEIKRGTTPATEINTIITPTVEILRATPTSEIRVKTPTGRPRTPAYNKNRAGTPVFEVSRPNPLLFAISPITVEPERSRTPKTLSAMSSLSASQSEKISLSVSQSERISLSVSQSERISLSVSQSEKISEPKPAEMIPNGDIHLVMTPVVKPIQQSINMTKSEPDLSREAAPAGFQRPKTPTTEPKTPAVTSYSNQRPKTPTYEASRLMTTSPGFKRPRTPTYGMSPSPVGFQRPKTPTQTAKKSKSGYRGLTPAEYAAHGGIKTYSPAFGISGSKTQAEEEVIAPKEEPVECKAPIQETPVNEQAMPEVSKAKETPKEVEKPQVRDVKVAVTPSIPIIIVSEASDTFVTTIVQETSMVSSQVAAKQEKTVIQEPPKSKPPTTQGTTSQKPVQGVAKPKTNPPEVKPVPKGDDQDPLKAVRKLLGKDKVQKPVPETKADVAYEKEPVAESKTKDGGQKPSIAIGSEEKGKDKKEEPAAVKSAPERKESVESLPAEALLKVMQKPKGVKSKLSGWSRLKKHMVVEQEEPIFPEVGPKKEAAGRDQKEVKKAGEKAVEKAVDKPENQDENETKDAPVAAKMWNACLFQMFSTKENIMHQIELNKSEDKKTQDETDDQKEVPSFAQRLPLLLFSPKFDAKRLKEAASRPTTKISTVFEMGLIGRKGQEEEPKDFNRTARGFAAT</sequence>
<feature type="compositionally biased region" description="Polar residues" evidence="1">
    <location>
        <begin position="717"/>
        <end position="728"/>
    </location>
</feature>
<dbReference type="Proteomes" id="UP001619887">
    <property type="component" value="Unassembled WGS sequence"/>
</dbReference>
<feature type="region of interest" description="Disordered" evidence="1">
    <location>
        <begin position="870"/>
        <end position="910"/>
    </location>
</feature>
<feature type="compositionally biased region" description="Polar residues" evidence="1">
    <location>
        <begin position="526"/>
        <end position="536"/>
    </location>
</feature>
<feature type="compositionally biased region" description="Low complexity" evidence="1">
    <location>
        <begin position="515"/>
        <end position="525"/>
    </location>
</feature>
<dbReference type="PANTHER" id="PTHR38004">
    <property type="entry name" value="PROLINE-RICH PROTEIN 33"/>
    <property type="match status" value="1"/>
</dbReference>
<reference evidence="2 3" key="1">
    <citation type="journal article" date="2022" name="G3 (Bethesda)">
        <title>Evaluating Illumina-, Nanopore-, and PacBio-based genome assembly strategies with the bald notothen, Trematomus borchgrevinki.</title>
        <authorList>
            <person name="Rayamajhi N."/>
            <person name="Cheng C.C."/>
            <person name="Catchen J.M."/>
        </authorList>
    </citation>
    <scope>NUCLEOTIDE SEQUENCE [LARGE SCALE GENOMIC DNA]</scope>
    <source>
        <strain evidence="2">AGRC-2024</strain>
    </source>
</reference>
<feature type="region of interest" description="Disordered" evidence="1">
    <location>
        <begin position="371"/>
        <end position="391"/>
    </location>
</feature>
<proteinExistence type="predicted"/>
<feature type="region of interest" description="Disordered" evidence="1">
    <location>
        <begin position="498"/>
        <end position="585"/>
    </location>
</feature>
<dbReference type="PANTHER" id="PTHR38004:SF1">
    <property type="entry name" value="PROLINE-RICH PROTEIN 33"/>
    <property type="match status" value="1"/>
</dbReference>